<evidence type="ECO:0000313" key="2">
    <source>
        <dbReference type="EMBL" id="CEL68343.1"/>
    </source>
</evidence>
<dbReference type="AlphaFoldDB" id="A0A0F7UEK3"/>
<organism evidence="2">
    <name type="scientific">Neospora caninum (strain Liverpool)</name>
    <dbReference type="NCBI Taxonomy" id="572307"/>
    <lineage>
        <taxon>Eukaryota</taxon>
        <taxon>Sar</taxon>
        <taxon>Alveolata</taxon>
        <taxon>Apicomplexa</taxon>
        <taxon>Conoidasida</taxon>
        <taxon>Coccidia</taxon>
        <taxon>Eucoccidiorida</taxon>
        <taxon>Eimeriorina</taxon>
        <taxon>Sarcocystidae</taxon>
        <taxon>Neospora</taxon>
    </lineage>
</organism>
<proteinExistence type="predicted"/>
<name>A0A0F7UEK3_NEOCL</name>
<dbReference type="EMBL" id="LN714484">
    <property type="protein sequence ID" value="CEL68343.1"/>
    <property type="molecule type" value="Genomic_DNA"/>
</dbReference>
<sequence>MEVVVAVRQLEAFLLPVRRHVLGGFSFFVAVALASALRTAADIGQHHGQGFSGPFLMTIPGGSWGLEQGACFVGRARNLVVTPLPRPPYPSPQPLDVTTVGTALCRWLDSKYAAHQALKTAWEKRHQEEKDRTGWWNLWRRFSNWRSSFPKFEIRVSVSYLDLWHNDFYGHPLPWFSGEIHYIPPSDRHAYNLFDHLASAFTMFTGTLPQEVFFLLAPAPTFNMPIETTQSDVTQVAAVAIHKAAASKMLQRQHIPTIMPAFPAWAVPFMFGDKAFTFHVKRADFWVRGFDCMLGSRLVVRWSRVDVSVCDYMAAKSNAKKAAADLAAAVISTVRLRVVGMDFFQYAAPLFSADMFDEITNQVSLIPIRMYLTTDPQLTHEYETARSISTAIQVGQAGAALVQNFVHRAREAKPQGEHPHGTAPGMRGSTNAGPR</sequence>
<reference evidence="2" key="1">
    <citation type="journal article" date="2015" name="PLoS ONE">
        <title>Comprehensive Evaluation of Toxoplasma gondii VEG and Neospora caninum LIV Genomes with Tachyzoite Stage Transcriptome and Proteome Defines Novel Transcript Features.</title>
        <authorList>
            <person name="Ramaprasad A."/>
            <person name="Mourier T."/>
            <person name="Naeem R."/>
            <person name="Malas T.B."/>
            <person name="Moussa E."/>
            <person name="Panigrahi A."/>
            <person name="Vermont S.J."/>
            <person name="Otto T.D."/>
            <person name="Wastling J."/>
            <person name="Pain A."/>
        </authorList>
    </citation>
    <scope>NUCLEOTIDE SEQUENCE</scope>
    <source>
        <strain evidence="2">Liverpool</strain>
    </source>
</reference>
<evidence type="ECO:0000256" key="1">
    <source>
        <dbReference type="SAM" id="MobiDB-lite"/>
    </source>
</evidence>
<accession>A0A0F7UEK3</accession>
<protein>
    <submittedName>
        <fullName evidence="2">Dense granule protein GRA12</fullName>
    </submittedName>
</protein>
<feature type="compositionally biased region" description="Basic and acidic residues" evidence="1">
    <location>
        <begin position="411"/>
        <end position="420"/>
    </location>
</feature>
<gene>
    <name evidence="2" type="ORF">BN1204_041120</name>
</gene>
<feature type="region of interest" description="Disordered" evidence="1">
    <location>
        <begin position="411"/>
        <end position="435"/>
    </location>
</feature>